<dbReference type="HOGENOM" id="CLU_1127178_0_0_6"/>
<dbReference type="GO" id="GO:0003700">
    <property type="term" value="F:DNA-binding transcription factor activity"/>
    <property type="evidence" value="ECO:0007669"/>
    <property type="project" value="TreeGrafter"/>
</dbReference>
<feature type="domain" description="HTH cro/C1-type" evidence="2">
    <location>
        <begin position="9"/>
        <end position="64"/>
    </location>
</feature>
<dbReference type="SMART" id="SM00530">
    <property type="entry name" value="HTH_XRE"/>
    <property type="match status" value="2"/>
</dbReference>
<dbReference type="PATRIC" id="fig|1217700.3.peg.2469"/>
<proteinExistence type="predicted"/>
<keyword evidence="1" id="KW-0238">DNA-binding</keyword>
<dbReference type="InterPro" id="IPR001387">
    <property type="entry name" value="Cro/C1-type_HTH"/>
</dbReference>
<dbReference type="InterPro" id="IPR010982">
    <property type="entry name" value="Lambda_DNA-bd_dom_sf"/>
</dbReference>
<evidence type="ECO:0000313" key="3">
    <source>
        <dbReference type="EMBL" id="ENX58145.1"/>
    </source>
</evidence>
<organism evidence="3 4">
    <name type="scientific">Acinetobacter higginsii</name>
    <dbReference type="NCBI Taxonomy" id="70347"/>
    <lineage>
        <taxon>Bacteria</taxon>
        <taxon>Pseudomonadati</taxon>
        <taxon>Pseudomonadota</taxon>
        <taxon>Gammaproteobacteria</taxon>
        <taxon>Moraxellales</taxon>
        <taxon>Moraxellaceae</taxon>
        <taxon>Acinetobacter</taxon>
    </lineage>
</organism>
<comment type="caution">
    <text evidence="3">The sequence shown here is derived from an EMBL/GenBank/DDBJ whole genome shotgun (WGS) entry which is preliminary data.</text>
</comment>
<sequence length="246" mass="27955">MIDGFGAKLKKHRVAAGLTQGKLAELSGVSRKQISDFEMEIQKNPKAETLTKLANAFKISIEDLLSDEDAITGRITLPNKTDLYDSFGLRLKYFRSGLNITQEELSKLSGVSRKQISDFEMGLQNRPRLSTVHKLASALGISPFKLYPEKKNKTDDELLNQDRSAEVTLEFPAELVASLRTQAEKNGRSLEDFTYLLVMNLMNQEIEKINKEYEDNTPQELLERIQKIERELKKIMSAKETKDSKI</sequence>
<dbReference type="PANTHER" id="PTHR46797:SF1">
    <property type="entry name" value="METHYLPHOSPHONATE SYNTHASE"/>
    <property type="match status" value="1"/>
</dbReference>
<feature type="domain" description="HTH cro/C1-type" evidence="2">
    <location>
        <begin position="91"/>
        <end position="146"/>
    </location>
</feature>
<accession>N9T455</accession>
<evidence type="ECO:0000259" key="2">
    <source>
        <dbReference type="PROSITE" id="PS50943"/>
    </source>
</evidence>
<protein>
    <recommendedName>
        <fullName evidence="2">HTH cro/C1-type domain-containing protein</fullName>
    </recommendedName>
</protein>
<dbReference type="GO" id="GO:0005829">
    <property type="term" value="C:cytosol"/>
    <property type="evidence" value="ECO:0007669"/>
    <property type="project" value="TreeGrafter"/>
</dbReference>
<dbReference type="EMBL" id="APRN01000036">
    <property type="protein sequence ID" value="ENX58145.1"/>
    <property type="molecule type" value="Genomic_DNA"/>
</dbReference>
<keyword evidence="4" id="KW-1185">Reference proteome</keyword>
<evidence type="ECO:0000313" key="4">
    <source>
        <dbReference type="Proteomes" id="UP000013084"/>
    </source>
</evidence>
<dbReference type="OrthoDB" id="5184419at2"/>
<dbReference type="RefSeq" id="WP_005203848.1">
    <property type="nucleotide sequence ID" value="NZ_KB850072.1"/>
</dbReference>
<evidence type="ECO:0000256" key="1">
    <source>
        <dbReference type="ARBA" id="ARBA00023125"/>
    </source>
</evidence>
<dbReference type="Gene3D" id="1.10.260.40">
    <property type="entry name" value="lambda repressor-like DNA-binding domains"/>
    <property type="match status" value="2"/>
</dbReference>
<dbReference type="Proteomes" id="UP000013084">
    <property type="component" value="Unassembled WGS sequence"/>
</dbReference>
<dbReference type="InterPro" id="IPR050807">
    <property type="entry name" value="TransReg_Diox_bact_type"/>
</dbReference>
<gene>
    <name evidence="3" type="ORF">F902_02545</name>
</gene>
<dbReference type="Pfam" id="PF01381">
    <property type="entry name" value="HTH_3"/>
    <property type="match status" value="2"/>
</dbReference>
<dbReference type="GO" id="GO:0003677">
    <property type="term" value="F:DNA binding"/>
    <property type="evidence" value="ECO:0007669"/>
    <property type="project" value="UniProtKB-KW"/>
</dbReference>
<dbReference type="SUPFAM" id="SSF47413">
    <property type="entry name" value="lambda repressor-like DNA-binding domains"/>
    <property type="match status" value="2"/>
</dbReference>
<dbReference type="PROSITE" id="PS50943">
    <property type="entry name" value="HTH_CROC1"/>
    <property type="match status" value="2"/>
</dbReference>
<name>N9T455_9GAMM</name>
<dbReference type="CDD" id="cd00093">
    <property type="entry name" value="HTH_XRE"/>
    <property type="match status" value="2"/>
</dbReference>
<reference evidence="3 4" key="1">
    <citation type="submission" date="2013-02" db="EMBL/GenBank/DDBJ databases">
        <title>The Genome Sequence of Acinetobacter sp. CIP 70.18.</title>
        <authorList>
            <consortium name="The Broad Institute Genome Sequencing Platform"/>
            <consortium name="The Broad Institute Genome Sequencing Center for Infectious Disease"/>
            <person name="Cerqueira G."/>
            <person name="Feldgarden M."/>
            <person name="Courvalin P."/>
            <person name="Perichon B."/>
            <person name="Grillot-Courvalin C."/>
            <person name="Clermont D."/>
            <person name="Rocha E."/>
            <person name="Yoon E.-J."/>
            <person name="Nemec A."/>
            <person name="Walker B."/>
            <person name="Young S.K."/>
            <person name="Zeng Q."/>
            <person name="Gargeya S."/>
            <person name="Fitzgerald M."/>
            <person name="Haas B."/>
            <person name="Abouelleil A."/>
            <person name="Alvarado L."/>
            <person name="Arachchi H.M."/>
            <person name="Berlin A.M."/>
            <person name="Chapman S.B."/>
            <person name="Dewar J."/>
            <person name="Goldberg J."/>
            <person name="Griggs A."/>
            <person name="Gujja S."/>
            <person name="Hansen M."/>
            <person name="Howarth C."/>
            <person name="Imamovic A."/>
            <person name="Larimer J."/>
            <person name="McCowan C."/>
            <person name="Murphy C."/>
            <person name="Neiman D."/>
            <person name="Pearson M."/>
            <person name="Priest M."/>
            <person name="Roberts A."/>
            <person name="Saif S."/>
            <person name="Shea T."/>
            <person name="Sisk P."/>
            <person name="Sykes S."/>
            <person name="Wortman J."/>
            <person name="Nusbaum C."/>
            <person name="Birren B."/>
        </authorList>
    </citation>
    <scope>NUCLEOTIDE SEQUENCE [LARGE SCALE GENOMIC DNA]</scope>
    <source>
        <strain evidence="3 4">CIP 70.18</strain>
    </source>
</reference>
<dbReference type="AlphaFoldDB" id="N9T455"/>
<dbReference type="PANTHER" id="PTHR46797">
    <property type="entry name" value="HTH-TYPE TRANSCRIPTIONAL REGULATOR"/>
    <property type="match status" value="1"/>
</dbReference>